<dbReference type="Proteomes" id="UP000813385">
    <property type="component" value="Unassembled WGS sequence"/>
</dbReference>
<keyword evidence="2" id="KW-0539">Nucleus</keyword>
<evidence type="ECO:0000313" key="6">
    <source>
        <dbReference type="Proteomes" id="UP000813385"/>
    </source>
</evidence>
<dbReference type="EMBL" id="JAGPXD010000004">
    <property type="protein sequence ID" value="KAH7359411.1"/>
    <property type="molecule type" value="Genomic_DNA"/>
</dbReference>
<dbReference type="CDD" id="cd00067">
    <property type="entry name" value="GAL4"/>
    <property type="match status" value="1"/>
</dbReference>
<dbReference type="AlphaFoldDB" id="A0A8K0TAU1"/>
<organism evidence="5 6">
    <name type="scientific">Plectosphaerella cucumerina</name>
    <dbReference type="NCBI Taxonomy" id="40658"/>
    <lineage>
        <taxon>Eukaryota</taxon>
        <taxon>Fungi</taxon>
        <taxon>Dikarya</taxon>
        <taxon>Ascomycota</taxon>
        <taxon>Pezizomycotina</taxon>
        <taxon>Sordariomycetes</taxon>
        <taxon>Hypocreomycetidae</taxon>
        <taxon>Glomerellales</taxon>
        <taxon>Plectosphaerellaceae</taxon>
        <taxon>Plectosphaerella</taxon>
    </lineage>
</organism>
<dbReference type="Gene3D" id="4.10.240.10">
    <property type="entry name" value="Zn(2)-C6 fungal-type DNA-binding domain"/>
    <property type="match status" value="1"/>
</dbReference>
<accession>A0A8K0TAU1</accession>
<gene>
    <name evidence="5" type="ORF">B0T11DRAFT_244633</name>
</gene>
<comment type="subcellular location">
    <subcellularLocation>
        <location evidence="1">Nucleus</location>
    </subcellularLocation>
</comment>
<protein>
    <submittedName>
        <fullName evidence="5">Fungal-specific transcription factor domain-containing protein</fullName>
    </submittedName>
</protein>
<name>A0A8K0TAU1_9PEZI</name>
<dbReference type="Pfam" id="PF11951">
    <property type="entry name" value="Fungal_trans_2"/>
    <property type="match status" value="1"/>
</dbReference>
<dbReference type="InterPro" id="IPR001138">
    <property type="entry name" value="Zn2Cys6_DnaBD"/>
</dbReference>
<dbReference type="OrthoDB" id="5229455at2759"/>
<dbReference type="InterPro" id="IPR036864">
    <property type="entry name" value="Zn2-C6_fun-type_DNA-bd_sf"/>
</dbReference>
<reference evidence="5" key="1">
    <citation type="journal article" date="2021" name="Nat. Commun.">
        <title>Genetic determinants of endophytism in the Arabidopsis root mycobiome.</title>
        <authorList>
            <person name="Mesny F."/>
            <person name="Miyauchi S."/>
            <person name="Thiergart T."/>
            <person name="Pickel B."/>
            <person name="Atanasova L."/>
            <person name="Karlsson M."/>
            <person name="Huettel B."/>
            <person name="Barry K.W."/>
            <person name="Haridas S."/>
            <person name="Chen C."/>
            <person name="Bauer D."/>
            <person name="Andreopoulos W."/>
            <person name="Pangilinan J."/>
            <person name="LaButti K."/>
            <person name="Riley R."/>
            <person name="Lipzen A."/>
            <person name="Clum A."/>
            <person name="Drula E."/>
            <person name="Henrissat B."/>
            <person name="Kohler A."/>
            <person name="Grigoriev I.V."/>
            <person name="Martin F.M."/>
            <person name="Hacquard S."/>
        </authorList>
    </citation>
    <scope>NUCLEOTIDE SEQUENCE</scope>
    <source>
        <strain evidence="5">MPI-CAGE-AT-0016</strain>
    </source>
</reference>
<dbReference type="SUPFAM" id="SSF57701">
    <property type="entry name" value="Zn2/Cys6 DNA-binding domain"/>
    <property type="match status" value="1"/>
</dbReference>
<keyword evidence="6" id="KW-1185">Reference proteome</keyword>
<evidence type="ECO:0000259" key="4">
    <source>
        <dbReference type="PROSITE" id="PS50048"/>
    </source>
</evidence>
<feature type="compositionally biased region" description="Polar residues" evidence="3">
    <location>
        <begin position="106"/>
        <end position="115"/>
    </location>
</feature>
<feature type="domain" description="Zn(2)-C6 fungal-type" evidence="4">
    <location>
        <begin position="15"/>
        <end position="45"/>
    </location>
</feature>
<dbReference type="Pfam" id="PF00172">
    <property type="entry name" value="Zn_clus"/>
    <property type="match status" value="1"/>
</dbReference>
<dbReference type="PANTHER" id="PTHR37534">
    <property type="entry name" value="TRANSCRIPTIONAL ACTIVATOR PROTEIN UGA3"/>
    <property type="match status" value="1"/>
</dbReference>
<proteinExistence type="predicted"/>
<feature type="region of interest" description="Disordered" evidence="3">
    <location>
        <begin position="56"/>
        <end position="148"/>
    </location>
</feature>
<dbReference type="PROSITE" id="PS50048">
    <property type="entry name" value="ZN2_CY6_FUNGAL_2"/>
    <property type="match status" value="1"/>
</dbReference>
<evidence type="ECO:0000313" key="5">
    <source>
        <dbReference type="EMBL" id="KAH7359411.1"/>
    </source>
</evidence>
<dbReference type="SMART" id="SM00066">
    <property type="entry name" value="GAL4"/>
    <property type="match status" value="1"/>
</dbReference>
<dbReference type="InterPro" id="IPR021858">
    <property type="entry name" value="Fun_TF"/>
</dbReference>
<evidence type="ECO:0000256" key="2">
    <source>
        <dbReference type="ARBA" id="ARBA00023242"/>
    </source>
</evidence>
<evidence type="ECO:0000256" key="1">
    <source>
        <dbReference type="ARBA" id="ARBA00004123"/>
    </source>
</evidence>
<dbReference type="GO" id="GO:0005634">
    <property type="term" value="C:nucleus"/>
    <property type="evidence" value="ECO:0007669"/>
    <property type="project" value="UniProtKB-SubCell"/>
</dbReference>
<sequence length="624" mass="68795">MDTQSTMQRRRLRGACLQCARKKRKCDHKQPQCSQCLRHGQTCELQTFKLSTPFKFSSRHTTAGPESSDSQSSSTRSLPTPHPQSQASVTGPDLPGCDPVPAVPSSLAQTSSTPPGATFMDSVREASSPCSDSSVLAPNGGSGQSMMMTGDDDDGNVEDIDEPPTMALLAPDLYLDVPELPLELNTVPGAAVSMRDLNGVAALDALLDLPFDQLYCPMPWPADMMVSSERRFLWQYFLTIVEADFLCLDWDDVGHYYGFQQPYVTTLPQMALSNDALRSTIFCFAASQYELRHGRADFARTKRIAGSEAATALRLQVTQGADEANLLSMISAATLLQYFGTERHDYLTLAARLVLQYLSRPKPNSEASTPFSEIPLTEFRWSIISTLCSLHQPNVALGTELCRMIEMDGNEIKKNYSSAFQYWVSHPIYSFSPRLVNPLLRIGGLLETQLLQLQDLEALPGPSWTARVDEAEDLLLQAQDCDVNASNSVLGTADPVAVIALNASMYAAAAILLYARLHGLPATAPFIRRQTQIVTDEIAKIPPDSRVSFALVFPLFVAGCEAVEQQMRNIIIDRLREPGGVTYIRGDLVGALHHIWEIRDLEPGLPWPHWVAKVDSCYRISCLF</sequence>
<dbReference type="PRINTS" id="PR00755">
    <property type="entry name" value="AFLATOXINBRP"/>
</dbReference>
<dbReference type="GO" id="GO:0000976">
    <property type="term" value="F:transcription cis-regulatory region binding"/>
    <property type="evidence" value="ECO:0007669"/>
    <property type="project" value="TreeGrafter"/>
</dbReference>
<evidence type="ECO:0000256" key="3">
    <source>
        <dbReference type="SAM" id="MobiDB-lite"/>
    </source>
</evidence>
<dbReference type="GO" id="GO:0045944">
    <property type="term" value="P:positive regulation of transcription by RNA polymerase II"/>
    <property type="evidence" value="ECO:0007669"/>
    <property type="project" value="TreeGrafter"/>
</dbReference>
<dbReference type="PANTHER" id="PTHR37534:SF7">
    <property type="entry name" value="TRANSCRIPTIONAL ACTIVATOR PROTEIN UGA3"/>
    <property type="match status" value="1"/>
</dbReference>
<feature type="compositionally biased region" description="Low complexity" evidence="3">
    <location>
        <begin position="67"/>
        <end position="77"/>
    </location>
</feature>
<dbReference type="GO" id="GO:0008270">
    <property type="term" value="F:zinc ion binding"/>
    <property type="evidence" value="ECO:0007669"/>
    <property type="project" value="InterPro"/>
</dbReference>
<dbReference type="GO" id="GO:0000981">
    <property type="term" value="F:DNA-binding transcription factor activity, RNA polymerase II-specific"/>
    <property type="evidence" value="ECO:0007669"/>
    <property type="project" value="InterPro"/>
</dbReference>
<comment type="caution">
    <text evidence="5">The sequence shown here is derived from an EMBL/GenBank/DDBJ whole genome shotgun (WGS) entry which is preliminary data.</text>
</comment>
<dbReference type="PROSITE" id="PS00463">
    <property type="entry name" value="ZN2_CY6_FUNGAL_1"/>
    <property type="match status" value="1"/>
</dbReference>